<keyword evidence="12" id="KW-1185">Reference proteome</keyword>
<dbReference type="SUPFAM" id="SSF55874">
    <property type="entry name" value="ATPase domain of HSP90 chaperone/DNA topoisomerase II/histidine kinase"/>
    <property type="match status" value="1"/>
</dbReference>
<keyword evidence="3" id="KW-0597">Phosphoprotein</keyword>
<evidence type="ECO:0000256" key="8">
    <source>
        <dbReference type="ARBA" id="ARBA00023012"/>
    </source>
</evidence>
<feature type="domain" description="Signal transduction histidine kinase subgroup 3 dimerisation and phosphoacceptor" evidence="10">
    <location>
        <begin position="170"/>
        <end position="234"/>
    </location>
</feature>
<evidence type="ECO:0000259" key="10">
    <source>
        <dbReference type="Pfam" id="PF07730"/>
    </source>
</evidence>
<evidence type="ECO:0000256" key="5">
    <source>
        <dbReference type="ARBA" id="ARBA00022741"/>
    </source>
</evidence>
<evidence type="ECO:0000313" key="11">
    <source>
        <dbReference type="EMBL" id="SDN48486.1"/>
    </source>
</evidence>
<reference evidence="11 12" key="1">
    <citation type="submission" date="2016-10" db="EMBL/GenBank/DDBJ databases">
        <authorList>
            <person name="de Groot N.N."/>
        </authorList>
    </citation>
    <scope>NUCLEOTIDE SEQUENCE [LARGE SCALE GENOMIC DNA]</scope>
    <source>
        <strain evidence="11 12">DSM 44149</strain>
    </source>
</reference>
<dbReference type="STRING" id="211114.SAMN04489726_6812"/>
<evidence type="ECO:0000256" key="1">
    <source>
        <dbReference type="ARBA" id="ARBA00000085"/>
    </source>
</evidence>
<keyword evidence="9" id="KW-0812">Transmembrane</keyword>
<evidence type="ECO:0000256" key="6">
    <source>
        <dbReference type="ARBA" id="ARBA00022777"/>
    </source>
</evidence>
<dbReference type="PANTHER" id="PTHR24421:SF10">
    <property type="entry name" value="NITRATE_NITRITE SENSOR PROTEIN NARQ"/>
    <property type="match status" value="1"/>
</dbReference>
<keyword evidence="6 11" id="KW-0418">Kinase</keyword>
<dbReference type="GO" id="GO:0046983">
    <property type="term" value="F:protein dimerization activity"/>
    <property type="evidence" value="ECO:0007669"/>
    <property type="project" value="InterPro"/>
</dbReference>
<organism evidence="11 12">
    <name type="scientific">Allokutzneria albata</name>
    <name type="common">Kibdelosporangium albatum</name>
    <dbReference type="NCBI Taxonomy" id="211114"/>
    <lineage>
        <taxon>Bacteria</taxon>
        <taxon>Bacillati</taxon>
        <taxon>Actinomycetota</taxon>
        <taxon>Actinomycetes</taxon>
        <taxon>Pseudonocardiales</taxon>
        <taxon>Pseudonocardiaceae</taxon>
        <taxon>Allokutzneria</taxon>
    </lineage>
</organism>
<evidence type="ECO:0000313" key="12">
    <source>
        <dbReference type="Proteomes" id="UP000183376"/>
    </source>
</evidence>
<feature type="transmembrane region" description="Helical" evidence="9">
    <location>
        <begin position="40"/>
        <end position="61"/>
    </location>
</feature>
<name>A0A1H0BSC9_ALLAB</name>
<feature type="transmembrane region" description="Helical" evidence="9">
    <location>
        <begin position="106"/>
        <end position="124"/>
    </location>
</feature>
<evidence type="ECO:0000256" key="3">
    <source>
        <dbReference type="ARBA" id="ARBA00022553"/>
    </source>
</evidence>
<accession>A0A1H0BSC9</accession>
<dbReference type="Gene3D" id="1.20.5.1930">
    <property type="match status" value="1"/>
</dbReference>
<dbReference type="GO" id="GO:0016020">
    <property type="term" value="C:membrane"/>
    <property type="evidence" value="ECO:0007669"/>
    <property type="project" value="InterPro"/>
</dbReference>
<dbReference type="eggNOG" id="COG4585">
    <property type="taxonomic scope" value="Bacteria"/>
</dbReference>
<evidence type="ECO:0000256" key="4">
    <source>
        <dbReference type="ARBA" id="ARBA00022679"/>
    </source>
</evidence>
<dbReference type="CDD" id="cd16917">
    <property type="entry name" value="HATPase_UhpB-NarQ-NarX-like"/>
    <property type="match status" value="1"/>
</dbReference>
<keyword evidence="7" id="KW-0067">ATP-binding</keyword>
<dbReference type="EC" id="2.7.13.3" evidence="2"/>
<feature type="transmembrane region" description="Helical" evidence="9">
    <location>
        <begin position="81"/>
        <end position="99"/>
    </location>
</feature>
<dbReference type="Gene3D" id="3.30.565.10">
    <property type="entry name" value="Histidine kinase-like ATPase, C-terminal domain"/>
    <property type="match status" value="1"/>
</dbReference>
<proteinExistence type="predicted"/>
<dbReference type="PANTHER" id="PTHR24421">
    <property type="entry name" value="NITRATE/NITRITE SENSOR PROTEIN NARX-RELATED"/>
    <property type="match status" value="1"/>
</dbReference>
<evidence type="ECO:0000256" key="2">
    <source>
        <dbReference type="ARBA" id="ARBA00012438"/>
    </source>
</evidence>
<comment type="catalytic activity">
    <reaction evidence="1">
        <text>ATP + protein L-histidine = ADP + protein N-phospho-L-histidine.</text>
        <dbReference type="EC" id="2.7.13.3"/>
    </reaction>
</comment>
<keyword evidence="5" id="KW-0547">Nucleotide-binding</keyword>
<protein>
    <recommendedName>
        <fullName evidence="2">histidine kinase</fullName>
        <ecNumber evidence="2">2.7.13.3</ecNumber>
    </recommendedName>
</protein>
<dbReference type="GO" id="GO:0005524">
    <property type="term" value="F:ATP binding"/>
    <property type="evidence" value="ECO:0007669"/>
    <property type="project" value="UniProtKB-KW"/>
</dbReference>
<dbReference type="InterPro" id="IPR036890">
    <property type="entry name" value="HATPase_C_sf"/>
</dbReference>
<dbReference type="GO" id="GO:0000155">
    <property type="term" value="F:phosphorelay sensor kinase activity"/>
    <property type="evidence" value="ECO:0007669"/>
    <property type="project" value="InterPro"/>
</dbReference>
<keyword evidence="9" id="KW-1133">Transmembrane helix</keyword>
<sequence length="365" mass="38067">MTGASDWWLRRSPVPPWALGSVAAMLVVVVVSYEDMTTWAFACALLAPSAATVLLAVRPLAALGVCVVASLGMSLAVDHSVPPWSVAFGAALGVISFLVGRRTADAVPALVVFGVGAGLAGVLGSIASGAWASGPQMLAMAVVLPWWLGRGVRQQAELAAADTERAHLRERARIAHDMHDVLGHELSLLALRAGALELAPDLPERHRAAIAALRAGAGQAIERLADIVGVLRDREPAPLHPASDGVEDLVDRAVGAGMTVSLEWDGPRQLPEVIGQAAHRVVQEALTNAMKHAPAAAVRVRLAVTGTSTEVTVTNEMTSASRRVGGRVGLAALEERVRFVGGTFRAGPVGRTFEVVAALPHPREP</sequence>
<dbReference type="EMBL" id="LT629701">
    <property type="protein sequence ID" value="SDN48486.1"/>
    <property type="molecule type" value="Genomic_DNA"/>
</dbReference>
<keyword evidence="9" id="KW-0472">Membrane</keyword>
<dbReference type="RefSeq" id="WP_231950512.1">
    <property type="nucleotide sequence ID" value="NZ_JOEF01000001.1"/>
</dbReference>
<dbReference type="InterPro" id="IPR050482">
    <property type="entry name" value="Sensor_HK_TwoCompSys"/>
</dbReference>
<evidence type="ECO:0000256" key="9">
    <source>
        <dbReference type="SAM" id="Phobius"/>
    </source>
</evidence>
<dbReference type="Proteomes" id="UP000183376">
    <property type="component" value="Chromosome I"/>
</dbReference>
<dbReference type="Pfam" id="PF07730">
    <property type="entry name" value="HisKA_3"/>
    <property type="match status" value="1"/>
</dbReference>
<dbReference type="AlphaFoldDB" id="A0A1H0BSC9"/>
<keyword evidence="4" id="KW-0808">Transferase</keyword>
<feature type="transmembrane region" description="Helical" evidence="9">
    <location>
        <begin position="14"/>
        <end position="33"/>
    </location>
</feature>
<keyword evidence="8" id="KW-0902">Two-component regulatory system</keyword>
<gene>
    <name evidence="11" type="ORF">SAMN04489726_6812</name>
</gene>
<evidence type="ECO:0000256" key="7">
    <source>
        <dbReference type="ARBA" id="ARBA00022840"/>
    </source>
</evidence>
<dbReference type="InterPro" id="IPR011712">
    <property type="entry name" value="Sig_transdc_His_kin_sub3_dim/P"/>
</dbReference>